<gene>
    <name evidence="1" type="ORF">GSMUA_43990.1</name>
</gene>
<protein>
    <submittedName>
        <fullName evidence="1">(wild Malaysian banana) hypothetical protein</fullName>
    </submittedName>
</protein>
<name>A0A804JUI1_MUSAM</name>
<keyword evidence="3" id="KW-1185">Reference proteome</keyword>
<dbReference type="EnsemblPlants" id="Ma07_t10870.1">
    <property type="protein sequence ID" value="Ma07_p10870.1"/>
    <property type="gene ID" value="Ma07_g10870"/>
</dbReference>
<dbReference type="EMBL" id="HG996473">
    <property type="protein sequence ID" value="CAG1856239.1"/>
    <property type="molecule type" value="Genomic_DNA"/>
</dbReference>
<accession>A0A804JUI1</accession>
<dbReference type="Gramene" id="Ma07_t10870.1">
    <property type="protein sequence ID" value="Ma07_p10870.1"/>
    <property type="gene ID" value="Ma07_g10870"/>
</dbReference>
<evidence type="ECO:0000313" key="1">
    <source>
        <dbReference type="EMBL" id="CAG1856239.1"/>
    </source>
</evidence>
<reference evidence="1" key="1">
    <citation type="submission" date="2021-03" db="EMBL/GenBank/DDBJ databases">
        <authorList>
            <consortium name="Genoscope - CEA"/>
            <person name="William W."/>
        </authorList>
    </citation>
    <scope>NUCLEOTIDE SEQUENCE</scope>
    <source>
        <strain evidence="1">Doubled-haploid Pahang</strain>
    </source>
</reference>
<evidence type="ECO:0000313" key="3">
    <source>
        <dbReference type="Proteomes" id="UP000012960"/>
    </source>
</evidence>
<reference evidence="2" key="2">
    <citation type="submission" date="2021-05" db="UniProtKB">
        <authorList>
            <consortium name="EnsemblPlants"/>
        </authorList>
    </citation>
    <scope>IDENTIFICATION</scope>
    <source>
        <strain evidence="2">subsp. malaccensis</strain>
    </source>
</reference>
<dbReference type="Proteomes" id="UP000012960">
    <property type="component" value="Unplaced"/>
</dbReference>
<proteinExistence type="predicted"/>
<dbReference type="InParanoid" id="A0A804JUI1"/>
<dbReference type="AlphaFoldDB" id="A0A804JUI1"/>
<evidence type="ECO:0000313" key="2">
    <source>
        <dbReference type="EnsemblPlants" id="Ma07_p10870.1"/>
    </source>
</evidence>
<organism evidence="2 3">
    <name type="scientific">Musa acuminata subsp. malaccensis</name>
    <name type="common">Wild banana</name>
    <name type="synonym">Musa malaccensis</name>
    <dbReference type="NCBI Taxonomy" id="214687"/>
    <lineage>
        <taxon>Eukaryota</taxon>
        <taxon>Viridiplantae</taxon>
        <taxon>Streptophyta</taxon>
        <taxon>Embryophyta</taxon>
        <taxon>Tracheophyta</taxon>
        <taxon>Spermatophyta</taxon>
        <taxon>Magnoliopsida</taxon>
        <taxon>Liliopsida</taxon>
        <taxon>Zingiberales</taxon>
        <taxon>Musaceae</taxon>
        <taxon>Musa</taxon>
    </lineage>
</organism>
<sequence>MRDVDQRTGNDLLPMKKSYEDGAYRVNLANGDGGRMRRLGLLGILQ</sequence>